<feature type="repeat" description="TPR" evidence="2">
    <location>
        <begin position="907"/>
        <end position="940"/>
    </location>
</feature>
<dbReference type="InterPro" id="IPR011990">
    <property type="entry name" value="TPR-like_helical_dom_sf"/>
</dbReference>
<feature type="non-terminal residue" evidence="4">
    <location>
        <position position="1487"/>
    </location>
</feature>
<proteinExistence type="predicted"/>
<organism evidence="4 5">
    <name type="scientific">Crucibulum laeve</name>
    <dbReference type="NCBI Taxonomy" id="68775"/>
    <lineage>
        <taxon>Eukaryota</taxon>
        <taxon>Fungi</taxon>
        <taxon>Dikarya</taxon>
        <taxon>Basidiomycota</taxon>
        <taxon>Agaricomycotina</taxon>
        <taxon>Agaricomycetes</taxon>
        <taxon>Agaricomycetidae</taxon>
        <taxon>Agaricales</taxon>
        <taxon>Agaricineae</taxon>
        <taxon>Nidulariaceae</taxon>
        <taxon>Crucibulum</taxon>
    </lineage>
</organism>
<gene>
    <name evidence="4" type="ORF">BDQ12DRAFT_674338</name>
</gene>
<dbReference type="EMBL" id="ML213591">
    <property type="protein sequence ID" value="TFK43072.1"/>
    <property type="molecule type" value="Genomic_DNA"/>
</dbReference>
<accession>A0A5C3MCL4</accession>
<dbReference type="InterPro" id="IPR019734">
    <property type="entry name" value="TPR_rpt"/>
</dbReference>
<feature type="domain" description="CHAT" evidence="3">
    <location>
        <begin position="1271"/>
        <end position="1486"/>
    </location>
</feature>
<evidence type="ECO:0000313" key="5">
    <source>
        <dbReference type="Proteomes" id="UP000308652"/>
    </source>
</evidence>
<dbReference type="InterPro" id="IPR024983">
    <property type="entry name" value="CHAT_dom"/>
</dbReference>
<reference evidence="4 5" key="1">
    <citation type="journal article" date="2019" name="Nat. Ecol. Evol.">
        <title>Megaphylogeny resolves global patterns of mushroom evolution.</title>
        <authorList>
            <person name="Varga T."/>
            <person name="Krizsan K."/>
            <person name="Foldi C."/>
            <person name="Dima B."/>
            <person name="Sanchez-Garcia M."/>
            <person name="Sanchez-Ramirez S."/>
            <person name="Szollosi G.J."/>
            <person name="Szarkandi J.G."/>
            <person name="Papp V."/>
            <person name="Albert L."/>
            <person name="Andreopoulos W."/>
            <person name="Angelini C."/>
            <person name="Antonin V."/>
            <person name="Barry K.W."/>
            <person name="Bougher N.L."/>
            <person name="Buchanan P."/>
            <person name="Buyck B."/>
            <person name="Bense V."/>
            <person name="Catcheside P."/>
            <person name="Chovatia M."/>
            <person name="Cooper J."/>
            <person name="Damon W."/>
            <person name="Desjardin D."/>
            <person name="Finy P."/>
            <person name="Geml J."/>
            <person name="Haridas S."/>
            <person name="Hughes K."/>
            <person name="Justo A."/>
            <person name="Karasinski D."/>
            <person name="Kautmanova I."/>
            <person name="Kiss B."/>
            <person name="Kocsube S."/>
            <person name="Kotiranta H."/>
            <person name="LaButti K.M."/>
            <person name="Lechner B.E."/>
            <person name="Liimatainen K."/>
            <person name="Lipzen A."/>
            <person name="Lukacs Z."/>
            <person name="Mihaltcheva S."/>
            <person name="Morgado L.N."/>
            <person name="Niskanen T."/>
            <person name="Noordeloos M.E."/>
            <person name="Ohm R.A."/>
            <person name="Ortiz-Santana B."/>
            <person name="Ovrebo C."/>
            <person name="Racz N."/>
            <person name="Riley R."/>
            <person name="Savchenko A."/>
            <person name="Shiryaev A."/>
            <person name="Soop K."/>
            <person name="Spirin V."/>
            <person name="Szebenyi C."/>
            <person name="Tomsovsky M."/>
            <person name="Tulloss R.E."/>
            <person name="Uehling J."/>
            <person name="Grigoriev I.V."/>
            <person name="Vagvolgyi C."/>
            <person name="Papp T."/>
            <person name="Martin F.M."/>
            <person name="Miettinen O."/>
            <person name="Hibbett D.S."/>
            <person name="Nagy L.G."/>
        </authorList>
    </citation>
    <scope>NUCLEOTIDE SEQUENCE [LARGE SCALE GENOMIC DNA]</scope>
    <source>
        <strain evidence="4 5">CBS 166.37</strain>
    </source>
</reference>
<evidence type="ECO:0000259" key="3">
    <source>
        <dbReference type="Pfam" id="PF12770"/>
    </source>
</evidence>
<evidence type="ECO:0000256" key="1">
    <source>
        <dbReference type="ARBA" id="ARBA00022803"/>
    </source>
</evidence>
<dbReference type="OrthoDB" id="9991317at2759"/>
<dbReference type="PANTHER" id="PTHR12558:SF44">
    <property type="entry name" value="TETRATRICOPEPTIDE REPEAT-CONTAINING PROTEIN"/>
    <property type="match status" value="1"/>
</dbReference>
<dbReference type="PROSITE" id="PS50005">
    <property type="entry name" value="TPR"/>
    <property type="match status" value="1"/>
</dbReference>
<keyword evidence="5" id="KW-1185">Reference proteome</keyword>
<dbReference type="PANTHER" id="PTHR12558">
    <property type="entry name" value="CELL DIVISION CYCLE 16,23,27"/>
    <property type="match status" value="1"/>
</dbReference>
<dbReference type="GO" id="GO:0005680">
    <property type="term" value="C:anaphase-promoting complex"/>
    <property type="evidence" value="ECO:0007669"/>
    <property type="project" value="UniProtKB-ARBA"/>
</dbReference>
<dbReference type="Gene3D" id="1.25.40.10">
    <property type="entry name" value="Tetratricopeptide repeat domain"/>
    <property type="match status" value="5"/>
</dbReference>
<evidence type="ECO:0000313" key="4">
    <source>
        <dbReference type="EMBL" id="TFK43072.1"/>
    </source>
</evidence>
<evidence type="ECO:0000256" key="2">
    <source>
        <dbReference type="PROSITE-ProRule" id="PRU00339"/>
    </source>
</evidence>
<protein>
    <submittedName>
        <fullName evidence="4">CHAT domain-containing protein</fullName>
    </submittedName>
</protein>
<name>A0A5C3MCL4_9AGAR</name>
<dbReference type="GO" id="GO:0051301">
    <property type="term" value="P:cell division"/>
    <property type="evidence" value="ECO:0007669"/>
    <property type="project" value="TreeGrafter"/>
</dbReference>
<keyword evidence="1 2" id="KW-0802">TPR repeat</keyword>
<dbReference type="SMART" id="SM00028">
    <property type="entry name" value="TPR"/>
    <property type="match status" value="3"/>
</dbReference>
<sequence length="1487" mass="168293">MLQQFVDILHIRYDVHHLQDDLNERISAYRILVQLLPVIHPQRAVILLNFALALRDRLIKSPRREDVEEANAAYQDALDLDPELRSASSLHILANIFGTRFNLSHDHDDMHRCIHLHLEVLALRPTYDPERYKSLLDLAFAMNIWYFHSCDLMDLDEAISLYRQCLSLQSQQHPDRSKCLTELANALSLRVLLASDQPDACDLHEAVALHREAVSIGPLAMRTTLLDKLASTLGLLYELYGCHQNLDRAIDTYRDALNGLPAVHCIEVESLSDLIYFLEWRFSESRGLEDITEIILLQRSISSKLQGRQRDSLDALSHSFSNLAHSLLRRFKILHEIADLDEVIVLLDIVFELQPRQHPSYLATLQNLANARYTRFGHLQRRDDLDAMIPLRRELLAMQPDSHVALFYLANALQNLAIVQGSVPDSLSALDEAITLYRKALRIQSDYRFLTLGNLVDVVHRRFSITDDVADLHDTILLSQEALQLPPHFQQELRPEVLKVLAQSLRSRFKLLGDPQDLDDEIEVQKELLHLPDMPDYHRFRASDYLVLALLARCRNRSKPSDDFEVRPITDSQIPLSECDISTDEQMDDFVAAIDVLRVALKLSLSPNDRLWMLSNFSHLLRMYYKRTFLHGMRLVDLDELIAVYQELLQSKDSAVSAGSIDSSNLAKGWLYAAKSSSDLSNQLGHAFRLRFEISGLLADIDASVFFYESAVELEEFKYRSPYLTNVAKALHIRFRQTNHRDDLDRAVSSNREALALLPPDPMRPDYLTSLADVLFSQSRLLANRANTHEYLREAVSLYRQALDIKPTLLHCVVSLANALGEVSKKAIDGDAFQEEAIMWYRTGLALQPESDYDQVVCGASLAAALSDQFDRSGSREDLDASISELRKILLVPKRHFDQPMIIANLAYALAKRSKAFHSRDDLEEAIDLFDQSMSLLPATHPSICNIAYNLGFTLKDGYAQFHDNDYLTSSRLAFERAAKCDFAFTYDRFIAARQWAIHEDRDDSNALEAYRCVIGLLPRLATLEFSLETRREMLNANSDGLARDAMACAVRLKDFEKAIELLEEGRAVFWSQALQLRTPMDELHSVAPVLQTKLRDISAILEQGSHRISSAPDPSLPRNMQPIEEEERQLRRLNDEWLATLEEVRGIPDFEDFLRPRRFHHLQSAASPGETIIVINGSEQSTDALIMTSDELTHIPLPNIPFTKAQTLVKLVQAGSTTGRDISHSEAFIPYAHTIVDDIPDFEDVLATSRGGKVARKSRSRSDEIFIYVLATLWDGIVKPIVRHLNLEKTDKPTRVWWCPTGPFTFLPLHAAGHYEGAMIECAPEYIMSSYTPSIGALLQSKNIPVLSHTPKFQMMAVVQPEVLPFTVLELEKIKDHVPSESLVKLGVSDIDASVETVISHLKTVSIAHFACHGRQDLRNPLESSLILDDGDLEVSRIMQLHMPNASLAFLCACQTAMGAEDLPEEAIHLGATLLFAGFRAVIATM</sequence>
<dbReference type="SUPFAM" id="SSF48452">
    <property type="entry name" value="TPR-like"/>
    <property type="match status" value="2"/>
</dbReference>
<dbReference type="Proteomes" id="UP000308652">
    <property type="component" value="Unassembled WGS sequence"/>
</dbReference>
<dbReference type="STRING" id="68775.A0A5C3MCL4"/>
<dbReference type="Pfam" id="PF12770">
    <property type="entry name" value="CHAT"/>
    <property type="match status" value="1"/>
</dbReference>